<dbReference type="Proteomes" id="UP001165960">
    <property type="component" value="Unassembled WGS sequence"/>
</dbReference>
<accession>A0ACC2SKU8</accession>
<organism evidence="1 2">
    <name type="scientific">Entomophthora muscae</name>
    <dbReference type="NCBI Taxonomy" id="34485"/>
    <lineage>
        <taxon>Eukaryota</taxon>
        <taxon>Fungi</taxon>
        <taxon>Fungi incertae sedis</taxon>
        <taxon>Zoopagomycota</taxon>
        <taxon>Entomophthoromycotina</taxon>
        <taxon>Entomophthoromycetes</taxon>
        <taxon>Entomophthorales</taxon>
        <taxon>Entomophthoraceae</taxon>
        <taxon>Entomophthora</taxon>
    </lineage>
</organism>
<sequence length="275" mass="30168">MKDLLKHHLPTLSLDKLIPLCKGLIMNQENAGSSQTNQPQSPTPNRTGMTVMNNISILVLKTQESNPSSLKADQTLQDRPRPANLLIHRLELLNYPATPWPATENSLNSCHSAAKLVPMKTHTCKGDVTWLTEVGEAPTANLPNANTGVLKPTLETLESNPDPPKTTQVTQSGQETAHLLNCKLELTSYSKTCQSPKVNSPNGYHIDANLEPPKIQTYAEVTACLKEVKMKPIFNSANDHQQLSAFCPEGVVQLNYSDDIVNSGGGTKHYHFYLP</sequence>
<reference evidence="1" key="1">
    <citation type="submission" date="2022-04" db="EMBL/GenBank/DDBJ databases">
        <title>Genome of the entomopathogenic fungus Entomophthora muscae.</title>
        <authorList>
            <person name="Elya C."/>
            <person name="Lovett B.R."/>
            <person name="Lee E."/>
            <person name="Macias A.M."/>
            <person name="Hajek A.E."/>
            <person name="De Bivort B.L."/>
            <person name="Kasson M.T."/>
            <person name="De Fine Licht H.H."/>
            <person name="Stajich J.E."/>
        </authorList>
    </citation>
    <scope>NUCLEOTIDE SEQUENCE</scope>
    <source>
        <strain evidence="1">Berkeley</strain>
    </source>
</reference>
<evidence type="ECO:0000313" key="2">
    <source>
        <dbReference type="Proteomes" id="UP001165960"/>
    </source>
</evidence>
<evidence type="ECO:0000313" key="1">
    <source>
        <dbReference type="EMBL" id="KAJ9062892.1"/>
    </source>
</evidence>
<protein>
    <submittedName>
        <fullName evidence="1">Uncharacterized protein</fullName>
    </submittedName>
</protein>
<keyword evidence="2" id="KW-1185">Reference proteome</keyword>
<comment type="caution">
    <text evidence="1">The sequence shown here is derived from an EMBL/GenBank/DDBJ whole genome shotgun (WGS) entry which is preliminary data.</text>
</comment>
<gene>
    <name evidence="1" type="ORF">DSO57_1006015</name>
</gene>
<name>A0ACC2SKU8_9FUNG</name>
<dbReference type="EMBL" id="QTSX02004987">
    <property type="protein sequence ID" value="KAJ9062892.1"/>
    <property type="molecule type" value="Genomic_DNA"/>
</dbReference>
<proteinExistence type="predicted"/>